<comment type="caution">
    <text evidence="1">The sequence shown here is derived from an EMBL/GenBank/DDBJ whole genome shotgun (WGS) entry which is preliminary data.</text>
</comment>
<protein>
    <submittedName>
        <fullName evidence="1">Uncharacterized protein</fullName>
    </submittedName>
</protein>
<sequence length="92" mass="10619">MVAVAGGEEEVIALGLHPGNEGRKRLCPLPFYRIALYIASAKHEVKVIEFSQNFFFSREGFDQLSLRVVDQKHDVRAFEYCVLPYPYSRWDP</sequence>
<evidence type="ECO:0000313" key="1">
    <source>
        <dbReference type="EMBL" id="MPN24999.1"/>
    </source>
</evidence>
<reference evidence="1" key="1">
    <citation type="submission" date="2019-08" db="EMBL/GenBank/DDBJ databases">
        <authorList>
            <person name="Kucharzyk K."/>
            <person name="Murdoch R.W."/>
            <person name="Higgins S."/>
            <person name="Loffler F."/>
        </authorList>
    </citation>
    <scope>NUCLEOTIDE SEQUENCE</scope>
</reference>
<accession>A0A645GGS8</accession>
<organism evidence="1">
    <name type="scientific">bioreactor metagenome</name>
    <dbReference type="NCBI Taxonomy" id="1076179"/>
    <lineage>
        <taxon>unclassified sequences</taxon>
        <taxon>metagenomes</taxon>
        <taxon>ecological metagenomes</taxon>
    </lineage>
</organism>
<name>A0A645GGS8_9ZZZZ</name>
<proteinExistence type="predicted"/>
<gene>
    <name evidence="1" type="ORF">SDC9_172406</name>
</gene>
<dbReference type="AlphaFoldDB" id="A0A645GGS8"/>
<dbReference type="EMBL" id="VSSQ01074025">
    <property type="protein sequence ID" value="MPN24999.1"/>
    <property type="molecule type" value="Genomic_DNA"/>
</dbReference>